<dbReference type="OrthoDB" id="7509188at2"/>
<keyword evidence="2" id="KW-1185">Reference proteome</keyword>
<sequence>MPETSIERFLGDQLRRLQLTKPMLEELERTSGMGILALYGAILHRTAHHKHLAEIVRCALIGGGAAPQEAAALVAIYVDPSPILPVLTLVLEILDAAFEGVEPPPRRAGFAAGRRCRGSEQRSR</sequence>
<evidence type="ECO:0000313" key="1">
    <source>
        <dbReference type="EMBL" id="ADH89357.1"/>
    </source>
</evidence>
<dbReference type="HOGENOM" id="CLU_145382_1_0_5"/>
<dbReference type="KEGG" id="sno:Snov_2059"/>
<dbReference type="RefSeq" id="WP_013166861.1">
    <property type="nucleotide sequence ID" value="NC_014217.1"/>
</dbReference>
<name>D7A096_ANCN5</name>
<organism evidence="1 2">
    <name type="scientific">Ancylobacter novellus (strain ATCC 8093 / DSM 506 / JCM 20403 / CCM 1077 / IAM 12100 / NBRC 12443 / NCIMB 10456)</name>
    <name type="common">Starkeya novella</name>
    <dbReference type="NCBI Taxonomy" id="639283"/>
    <lineage>
        <taxon>Bacteria</taxon>
        <taxon>Pseudomonadati</taxon>
        <taxon>Pseudomonadota</taxon>
        <taxon>Alphaproteobacteria</taxon>
        <taxon>Hyphomicrobiales</taxon>
        <taxon>Xanthobacteraceae</taxon>
        <taxon>Ancylobacter</taxon>
    </lineage>
</organism>
<dbReference type="InterPro" id="IPR021791">
    <property type="entry name" value="Phage_TAC_11"/>
</dbReference>
<dbReference type="STRING" id="639283.Snov_2059"/>
<dbReference type="AlphaFoldDB" id="D7A096"/>
<dbReference type="EMBL" id="CP002026">
    <property type="protein sequence ID" value="ADH89357.1"/>
    <property type="molecule type" value="Genomic_DNA"/>
</dbReference>
<reference evidence="1 2" key="1">
    <citation type="journal article" date="2012" name="Stand. Genomic Sci.">
        <title>Complete genome sequence of the facultatively chemolithoautotrophic and methylotrophic alpha Proteobacterium Starkeya novella type strain (ATCC 8093(T)).</title>
        <authorList>
            <person name="Kappler U."/>
            <person name="Davenport K."/>
            <person name="Beatson S."/>
            <person name="Lucas S."/>
            <person name="Lapidus A."/>
            <person name="Copeland A."/>
            <person name="Berry K.W."/>
            <person name="Glavina Del Rio T."/>
            <person name="Hammon N."/>
            <person name="Dalin E."/>
            <person name="Tice H."/>
            <person name="Pitluck S."/>
            <person name="Richardson P."/>
            <person name="Bruce D."/>
            <person name="Goodwin L.A."/>
            <person name="Han C."/>
            <person name="Tapia R."/>
            <person name="Detter J.C."/>
            <person name="Chang Y.J."/>
            <person name="Jeffries C.D."/>
            <person name="Land M."/>
            <person name="Hauser L."/>
            <person name="Kyrpides N.C."/>
            <person name="Goker M."/>
            <person name="Ivanova N."/>
            <person name="Klenk H.P."/>
            <person name="Woyke T."/>
        </authorList>
    </citation>
    <scope>NUCLEOTIDE SEQUENCE [LARGE SCALE GENOMIC DNA]</scope>
    <source>
        <strain evidence="2">ATCC 8093 / DSM 506 / JCM 20403 / CCM 1077 / IAM 12100 / NBRC 12443 / NCIMB 10456</strain>
    </source>
</reference>
<evidence type="ECO:0000313" key="2">
    <source>
        <dbReference type="Proteomes" id="UP000006633"/>
    </source>
</evidence>
<dbReference type="Proteomes" id="UP000006633">
    <property type="component" value="Chromosome"/>
</dbReference>
<gene>
    <name evidence="1" type="ordered locus">Snov_2059</name>
</gene>
<accession>D7A096</accession>
<dbReference type="Pfam" id="PF11836">
    <property type="entry name" value="Phage_TAC_11"/>
    <property type="match status" value="1"/>
</dbReference>
<proteinExistence type="predicted"/>
<protein>
    <submittedName>
        <fullName evidence="1">Uncharacterized protein</fullName>
    </submittedName>
</protein>